<sequence>MVQNEEEWRRLAAEEDKEPYLPGYTYGEFKALSERQKSREYQKLTQHVTSFLGFWKTCNLSACRRARACRGFLTEAQYNSNPRYHSSYPPCVGPRGARQQEVLASFNAAFGYPPDEDEEPKYAGRGPDGGPEFG</sequence>
<gene>
    <name evidence="2" type="ORF">M0654_09530</name>
</gene>
<evidence type="ECO:0000313" key="2">
    <source>
        <dbReference type="EMBL" id="MCK8780222.1"/>
    </source>
</evidence>
<reference evidence="2 3" key="1">
    <citation type="submission" date="2022-04" db="EMBL/GenBank/DDBJ databases">
        <title>Rhizobium coralii sp. nov., isolated from coral Turbinaria peltata.</title>
        <authorList>
            <person name="Sun H."/>
        </authorList>
    </citation>
    <scope>NUCLEOTIDE SEQUENCE [LARGE SCALE GENOMIC DNA]</scope>
    <source>
        <strain evidence="2 3">NTR19</strain>
    </source>
</reference>
<dbReference type="EMBL" id="JALPRY010000010">
    <property type="protein sequence ID" value="MCK8780222.1"/>
    <property type="molecule type" value="Genomic_DNA"/>
</dbReference>
<organism evidence="2 3">
    <name type="scientific">Neorhizobium turbinariae</name>
    <dbReference type="NCBI Taxonomy" id="2937795"/>
    <lineage>
        <taxon>Bacteria</taxon>
        <taxon>Pseudomonadati</taxon>
        <taxon>Pseudomonadota</taxon>
        <taxon>Alphaproteobacteria</taxon>
        <taxon>Hyphomicrobiales</taxon>
        <taxon>Rhizobiaceae</taxon>
        <taxon>Rhizobium/Agrobacterium group</taxon>
        <taxon>Neorhizobium</taxon>
    </lineage>
</organism>
<keyword evidence="3" id="KW-1185">Reference proteome</keyword>
<name>A0ABT0IQR4_9HYPH</name>
<comment type="caution">
    <text evidence="2">The sequence shown here is derived from an EMBL/GenBank/DDBJ whole genome shotgun (WGS) entry which is preliminary data.</text>
</comment>
<dbReference type="Proteomes" id="UP001202827">
    <property type="component" value="Unassembled WGS sequence"/>
</dbReference>
<evidence type="ECO:0000256" key="1">
    <source>
        <dbReference type="SAM" id="MobiDB-lite"/>
    </source>
</evidence>
<accession>A0ABT0IQR4</accession>
<proteinExistence type="predicted"/>
<protein>
    <submittedName>
        <fullName evidence="2">Uncharacterized protein</fullName>
    </submittedName>
</protein>
<feature type="region of interest" description="Disordered" evidence="1">
    <location>
        <begin position="110"/>
        <end position="134"/>
    </location>
</feature>
<dbReference type="RefSeq" id="WP_248682879.1">
    <property type="nucleotide sequence ID" value="NZ_JALPRY010000010.1"/>
</dbReference>
<evidence type="ECO:0000313" key="3">
    <source>
        <dbReference type="Proteomes" id="UP001202827"/>
    </source>
</evidence>